<evidence type="ECO:0000256" key="2">
    <source>
        <dbReference type="ARBA" id="ARBA00022741"/>
    </source>
</evidence>
<dbReference type="Gene3D" id="3.40.50.10240">
    <property type="entry name" value="Thiamin pyrophosphokinase, catalytic domain"/>
    <property type="match status" value="1"/>
</dbReference>
<dbReference type="Pfam" id="PF04263">
    <property type="entry name" value="TPK_catalytic"/>
    <property type="match status" value="1"/>
</dbReference>
<dbReference type="InterPro" id="IPR036759">
    <property type="entry name" value="TPK_catalytic_sf"/>
</dbReference>
<organism evidence="7">
    <name type="scientific">marine metagenome</name>
    <dbReference type="NCBI Taxonomy" id="408172"/>
    <lineage>
        <taxon>unclassified sequences</taxon>
        <taxon>metagenomes</taxon>
        <taxon>ecological metagenomes</taxon>
    </lineage>
</organism>
<dbReference type="InterPro" id="IPR007371">
    <property type="entry name" value="TPK_catalytic"/>
</dbReference>
<dbReference type="InterPro" id="IPR053149">
    <property type="entry name" value="TPK"/>
</dbReference>
<dbReference type="SUPFAM" id="SSF63999">
    <property type="entry name" value="Thiamin pyrophosphokinase, catalytic domain"/>
    <property type="match status" value="1"/>
</dbReference>
<keyword evidence="4" id="KW-0067">ATP-binding</keyword>
<proteinExistence type="predicted"/>
<dbReference type="InterPro" id="IPR007373">
    <property type="entry name" value="Thiamin_PyroPKinase_B1-bd"/>
</dbReference>
<evidence type="ECO:0000259" key="6">
    <source>
        <dbReference type="Pfam" id="PF04265"/>
    </source>
</evidence>
<dbReference type="GO" id="GO:0009229">
    <property type="term" value="P:thiamine diphosphate biosynthetic process"/>
    <property type="evidence" value="ECO:0007669"/>
    <property type="project" value="InterPro"/>
</dbReference>
<dbReference type="GO" id="GO:0016301">
    <property type="term" value="F:kinase activity"/>
    <property type="evidence" value="ECO:0007669"/>
    <property type="project" value="UniProtKB-KW"/>
</dbReference>
<evidence type="ECO:0000313" key="7">
    <source>
        <dbReference type="EMBL" id="SVA08573.1"/>
    </source>
</evidence>
<keyword evidence="1" id="KW-0808">Transferase</keyword>
<accession>A0A381T4E0</accession>
<sequence length="151" mass="16469">MEEAHIPPECEVIAMTGQHNTDLEKVLEWCVEKNVPSATLLGLSGMREDHMMANFTVFSEYSHRLKLTAVTDYGIIHHVAGNESFDCEPGATVSLLLATSEPVISSHGLEYTLKAEKLKTGSHGISNRAENGHFSLEVSGGSLFLFTGHID</sequence>
<evidence type="ECO:0000259" key="5">
    <source>
        <dbReference type="Pfam" id="PF04263"/>
    </source>
</evidence>
<dbReference type="GO" id="GO:0005524">
    <property type="term" value="F:ATP binding"/>
    <property type="evidence" value="ECO:0007669"/>
    <property type="project" value="UniProtKB-KW"/>
</dbReference>
<evidence type="ECO:0000256" key="3">
    <source>
        <dbReference type="ARBA" id="ARBA00022777"/>
    </source>
</evidence>
<evidence type="ECO:0000256" key="1">
    <source>
        <dbReference type="ARBA" id="ARBA00022679"/>
    </source>
</evidence>
<protein>
    <recommendedName>
        <fullName evidence="8">Thiamine diphosphokinase</fullName>
    </recommendedName>
</protein>
<reference evidence="7" key="1">
    <citation type="submission" date="2018-05" db="EMBL/GenBank/DDBJ databases">
        <authorList>
            <person name="Lanie J.A."/>
            <person name="Ng W.-L."/>
            <person name="Kazmierczak K.M."/>
            <person name="Andrzejewski T.M."/>
            <person name="Davidsen T.M."/>
            <person name="Wayne K.J."/>
            <person name="Tettelin H."/>
            <person name="Glass J.I."/>
            <person name="Rusch D."/>
            <person name="Podicherti R."/>
            <person name="Tsui H.-C.T."/>
            <person name="Winkler M.E."/>
        </authorList>
    </citation>
    <scope>NUCLEOTIDE SEQUENCE</scope>
</reference>
<name>A0A381T4E0_9ZZZZ</name>
<keyword evidence="2" id="KW-0547">Nucleotide-binding</keyword>
<keyword evidence="3" id="KW-0418">Kinase</keyword>
<evidence type="ECO:0008006" key="8">
    <source>
        <dbReference type="Google" id="ProtNLM"/>
    </source>
</evidence>
<dbReference type="AlphaFoldDB" id="A0A381T4E0"/>
<dbReference type="EMBL" id="UINC01003705">
    <property type="protein sequence ID" value="SVA08573.1"/>
    <property type="molecule type" value="Genomic_DNA"/>
</dbReference>
<feature type="domain" description="Thiamin pyrophosphokinase thiamin-binding" evidence="6">
    <location>
        <begin position="89"/>
        <end position="133"/>
    </location>
</feature>
<dbReference type="PANTHER" id="PTHR41299">
    <property type="entry name" value="THIAMINE PYROPHOSPHOKINASE"/>
    <property type="match status" value="1"/>
</dbReference>
<dbReference type="Pfam" id="PF04265">
    <property type="entry name" value="TPK_B1_binding"/>
    <property type="match status" value="1"/>
</dbReference>
<gene>
    <name evidence="7" type="ORF">METZ01_LOCUS61427</name>
</gene>
<dbReference type="GO" id="GO:0004788">
    <property type="term" value="F:thiamine diphosphokinase activity"/>
    <property type="evidence" value="ECO:0007669"/>
    <property type="project" value="InterPro"/>
</dbReference>
<feature type="domain" description="Thiamin pyrophosphokinase catalytic" evidence="5">
    <location>
        <begin position="9"/>
        <end position="64"/>
    </location>
</feature>
<dbReference type="PANTHER" id="PTHR41299:SF1">
    <property type="entry name" value="THIAMINE PYROPHOSPHOKINASE"/>
    <property type="match status" value="1"/>
</dbReference>
<evidence type="ECO:0000256" key="4">
    <source>
        <dbReference type="ARBA" id="ARBA00022840"/>
    </source>
</evidence>
<dbReference type="GO" id="GO:0030975">
    <property type="term" value="F:thiamine binding"/>
    <property type="evidence" value="ECO:0007669"/>
    <property type="project" value="InterPro"/>
</dbReference>